<accession>A0ABU9HVB7</accession>
<proteinExistence type="predicted"/>
<keyword evidence="2" id="KW-1133">Transmembrane helix</keyword>
<keyword evidence="2" id="KW-0472">Membrane</keyword>
<evidence type="ECO:0000256" key="1">
    <source>
        <dbReference type="SAM" id="Coils"/>
    </source>
</evidence>
<sequence>MSNLPEIIGAGVLLLLLLFYFINSRPKYKENKKALLAKYRRIRVKSLNVQDAVTQYIIENDALKQEYKDGMTYSQLLNQLKKNHINNLSEKHFLKLKATNNRLLLSKTDKMLDEQEVRLDETEKQFEALKKINPAN</sequence>
<keyword evidence="1" id="KW-0175">Coiled coil</keyword>
<dbReference type="EMBL" id="JBBYHR010000003">
    <property type="protein sequence ID" value="MEL1243926.1"/>
    <property type="molecule type" value="Genomic_DNA"/>
</dbReference>
<gene>
    <name evidence="3" type="ORF">AAEO56_06595</name>
</gene>
<reference evidence="3 4" key="1">
    <citation type="submission" date="2024-04" db="EMBL/GenBank/DDBJ databases">
        <title>Flavobacterium sp. DGU11 16S ribosomal RNA gene Genome sequencing and assembly.</title>
        <authorList>
            <person name="Park S."/>
        </authorList>
    </citation>
    <scope>NUCLEOTIDE SEQUENCE [LARGE SCALE GENOMIC DNA]</scope>
    <source>
        <strain evidence="3 4">DGU11</strain>
    </source>
</reference>
<evidence type="ECO:0000313" key="4">
    <source>
        <dbReference type="Proteomes" id="UP001464555"/>
    </source>
</evidence>
<organism evidence="3 4">
    <name type="scientific">Flavobacterium arundinis</name>
    <dbReference type="NCBI Taxonomy" id="3139143"/>
    <lineage>
        <taxon>Bacteria</taxon>
        <taxon>Pseudomonadati</taxon>
        <taxon>Bacteroidota</taxon>
        <taxon>Flavobacteriia</taxon>
        <taxon>Flavobacteriales</taxon>
        <taxon>Flavobacteriaceae</taxon>
        <taxon>Flavobacterium</taxon>
    </lineage>
</organism>
<protein>
    <submittedName>
        <fullName evidence="3">Uncharacterized protein</fullName>
    </submittedName>
</protein>
<evidence type="ECO:0000313" key="3">
    <source>
        <dbReference type="EMBL" id="MEL1243926.1"/>
    </source>
</evidence>
<name>A0ABU9HVB7_9FLAO</name>
<feature type="transmembrane region" description="Helical" evidence="2">
    <location>
        <begin position="6"/>
        <end position="23"/>
    </location>
</feature>
<dbReference type="RefSeq" id="WP_341696242.1">
    <property type="nucleotide sequence ID" value="NZ_JBBYHR010000003.1"/>
</dbReference>
<keyword evidence="2" id="KW-0812">Transmembrane</keyword>
<comment type="caution">
    <text evidence="3">The sequence shown here is derived from an EMBL/GenBank/DDBJ whole genome shotgun (WGS) entry which is preliminary data.</text>
</comment>
<feature type="coiled-coil region" evidence="1">
    <location>
        <begin position="105"/>
        <end position="132"/>
    </location>
</feature>
<evidence type="ECO:0000256" key="2">
    <source>
        <dbReference type="SAM" id="Phobius"/>
    </source>
</evidence>
<keyword evidence="4" id="KW-1185">Reference proteome</keyword>
<dbReference type="Proteomes" id="UP001464555">
    <property type="component" value="Unassembled WGS sequence"/>
</dbReference>